<feature type="transmembrane region" description="Helical" evidence="1">
    <location>
        <begin position="86"/>
        <end position="105"/>
    </location>
</feature>
<evidence type="ECO:0000313" key="4">
    <source>
        <dbReference type="Proteomes" id="UP001642540"/>
    </source>
</evidence>
<proteinExistence type="predicted"/>
<keyword evidence="1" id="KW-1133">Transmembrane helix</keyword>
<evidence type="ECO:0000256" key="2">
    <source>
        <dbReference type="SAM" id="SignalP"/>
    </source>
</evidence>
<organism evidence="3 4">
    <name type="scientific">Orchesella dallaii</name>
    <dbReference type="NCBI Taxonomy" id="48710"/>
    <lineage>
        <taxon>Eukaryota</taxon>
        <taxon>Metazoa</taxon>
        <taxon>Ecdysozoa</taxon>
        <taxon>Arthropoda</taxon>
        <taxon>Hexapoda</taxon>
        <taxon>Collembola</taxon>
        <taxon>Entomobryomorpha</taxon>
        <taxon>Entomobryoidea</taxon>
        <taxon>Orchesellidae</taxon>
        <taxon>Orchesellinae</taxon>
        <taxon>Orchesella</taxon>
    </lineage>
</organism>
<evidence type="ECO:0000313" key="3">
    <source>
        <dbReference type="EMBL" id="CAL8114240.1"/>
    </source>
</evidence>
<evidence type="ECO:0000256" key="1">
    <source>
        <dbReference type="SAM" id="Phobius"/>
    </source>
</evidence>
<keyword evidence="1" id="KW-0812">Transmembrane</keyword>
<name>A0ABP1QY11_9HEXA</name>
<keyword evidence="1" id="KW-0472">Membrane</keyword>
<protein>
    <submittedName>
        <fullName evidence="3">Uncharacterized protein</fullName>
    </submittedName>
</protein>
<keyword evidence="4" id="KW-1185">Reference proteome</keyword>
<accession>A0ABP1QY11</accession>
<gene>
    <name evidence="3" type="ORF">ODALV1_LOCUS16376</name>
</gene>
<keyword evidence="2" id="KW-0732">Signal</keyword>
<feature type="chain" id="PRO_5046216798" evidence="2">
    <location>
        <begin position="29"/>
        <end position="263"/>
    </location>
</feature>
<feature type="signal peptide" evidence="2">
    <location>
        <begin position="1"/>
        <end position="28"/>
    </location>
</feature>
<comment type="caution">
    <text evidence="3">The sequence shown here is derived from an EMBL/GenBank/DDBJ whole genome shotgun (WGS) entry which is preliminary data.</text>
</comment>
<dbReference type="Proteomes" id="UP001642540">
    <property type="component" value="Unassembled WGS sequence"/>
</dbReference>
<dbReference type="EMBL" id="CAXLJM020000049">
    <property type="protein sequence ID" value="CAL8114240.1"/>
    <property type="molecule type" value="Genomic_DNA"/>
</dbReference>
<sequence>MGLKTARLCIMYSLTIILFLLCTHYSQALKETVFGNGLEDFSNRKLNFDEEYRLFEEELEKGVAKNTGKSRQKRYVYLNTETNVDLGFLIVIPITVVLPAMTNLFNKWRRRRSVSDYSANFSSEINPMAQAELNRVQSYFELIDIPETACQLRAVCEFSADPNKYFPLSDIIISKVRHPSFSLGESLYRNDTSSSPTPSLLSIYTEAAENGAIYGEQKCDSTYFRTCKYSMDKLLNMPIMKFWNKIQSKLRLRFEDVSEFSVL</sequence>
<reference evidence="3 4" key="1">
    <citation type="submission" date="2024-08" db="EMBL/GenBank/DDBJ databases">
        <authorList>
            <person name="Cucini C."/>
            <person name="Frati F."/>
        </authorList>
    </citation>
    <scope>NUCLEOTIDE SEQUENCE [LARGE SCALE GENOMIC DNA]</scope>
</reference>